<keyword evidence="3" id="KW-1185">Reference proteome</keyword>
<feature type="region of interest" description="Disordered" evidence="1">
    <location>
        <begin position="127"/>
        <end position="156"/>
    </location>
</feature>
<dbReference type="EMBL" id="MU069595">
    <property type="protein sequence ID" value="KAF5838009.1"/>
    <property type="molecule type" value="Genomic_DNA"/>
</dbReference>
<organism evidence="2 3">
    <name type="scientific">Dunaliella salina</name>
    <name type="common">Green alga</name>
    <name type="synonym">Protococcus salinus</name>
    <dbReference type="NCBI Taxonomy" id="3046"/>
    <lineage>
        <taxon>Eukaryota</taxon>
        <taxon>Viridiplantae</taxon>
        <taxon>Chlorophyta</taxon>
        <taxon>core chlorophytes</taxon>
        <taxon>Chlorophyceae</taxon>
        <taxon>CS clade</taxon>
        <taxon>Chlamydomonadales</taxon>
        <taxon>Dunaliellaceae</taxon>
        <taxon>Dunaliella</taxon>
    </lineage>
</organism>
<sequence>MVASEVAAIGARESHITCHPQGPTGGNICIERHFEGLEDPAKELKLQVQQKTLLITAKGCTEKIELPADAYTDQLHAKYQRGNLKVDIMSKDPSAPAMQEKEVFDPDRQPRDIEIEMPRNRPGALSAFHANETPAHPPDTVGHGASTPAQASVDAGAPHRPAGLEAFGGGETVGPDYSKADTKMLVPEGLERTVHQGGGDVSPAGRASEEARMLQAGIERGWVPEGSTVVYGRRDKAVEEQYGTASKPYADAAAAAHQQYEGVVPAGEESEYEYIEVYSSEEEQQGQQHTMHEPVDFAQEKVGLATREKLASDYYPRSDDHEYRPLSTLKDQVSAPQTKRTGKPKMKKVRKPVTGRNSHVARDFRMHAKPQNEEKTRAGSRSAGFSDNFEYSDEKVSIARMEEEEAHHGSSLRRPKVAAERAGKVVDEMAGSPTAWKNTYTGGRVISGDPSNMHLGSSTHEAPHTLG</sequence>
<feature type="region of interest" description="Disordered" evidence="1">
    <location>
        <begin position="316"/>
        <end position="387"/>
    </location>
</feature>
<accession>A0ABQ7GTY6</accession>
<feature type="region of interest" description="Disordered" evidence="1">
    <location>
        <begin position="429"/>
        <end position="467"/>
    </location>
</feature>
<feature type="compositionally biased region" description="Basic residues" evidence="1">
    <location>
        <begin position="340"/>
        <end position="353"/>
    </location>
</feature>
<evidence type="ECO:0000256" key="1">
    <source>
        <dbReference type="SAM" id="MobiDB-lite"/>
    </source>
</evidence>
<feature type="compositionally biased region" description="Polar residues" evidence="1">
    <location>
        <begin position="329"/>
        <end position="339"/>
    </location>
</feature>
<evidence type="ECO:0000313" key="3">
    <source>
        <dbReference type="Proteomes" id="UP000815325"/>
    </source>
</evidence>
<evidence type="ECO:0008006" key="4">
    <source>
        <dbReference type="Google" id="ProtNLM"/>
    </source>
</evidence>
<proteinExistence type="predicted"/>
<dbReference type="Proteomes" id="UP000815325">
    <property type="component" value="Unassembled WGS sequence"/>
</dbReference>
<evidence type="ECO:0000313" key="2">
    <source>
        <dbReference type="EMBL" id="KAF5838009.1"/>
    </source>
</evidence>
<comment type="caution">
    <text evidence="2">The sequence shown here is derived from an EMBL/GenBank/DDBJ whole genome shotgun (WGS) entry which is preliminary data.</text>
</comment>
<protein>
    <recommendedName>
        <fullName evidence="4">SHSP domain-containing protein</fullName>
    </recommendedName>
</protein>
<reference evidence="2" key="1">
    <citation type="submission" date="2017-08" db="EMBL/GenBank/DDBJ databases">
        <authorList>
            <person name="Polle J.E."/>
            <person name="Barry K."/>
            <person name="Cushman J."/>
            <person name="Schmutz J."/>
            <person name="Tran D."/>
            <person name="Hathwaick L.T."/>
            <person name="Yim W.C."/>
            <person name="Jenkins J."/>
            <person name="Mckie-Krisberg Z.M."/>
            <person name="Prochnik S."/>
            <person name="Lindquist E."/>
            <person name="Dockter R.B."/>
            <person name="Adam C."/>
            <person name="Molina H."/>
            <person name="Bunkerborg J."/>
            <person name="Jin E."/>
            <person name="Buchheim M."/>
            <person name="Magnuson J."/>
        </authorList>
    </citation>
    <scope>NUCLEOTIDE SEQUENCE</scope>
    <source>
        <strain evidence="2">CCAP 19/18</strain>
    </source>
</reference>
<name>A0ABQ7GTY6_DUNSA</name>
<feature type="compositionally biased region" description="Basic and acidic residues" evidence="1">
    <location>
        <begin position="360"/>
        <end position="377"/>
    </location>
</feature>
<gene>
    <name evidence="2" type="ORF">DUNSADRAFT_3602</name>
</gene>